<dbReference type="AlphaFoldDB" id="A0A1I8H8A4"/>
<dbReference type="SUPFAM" id="SSF51735">
    <property type="entry name" value="NAD(P)-binding Rossmann-fold domains"/>
    <property type="match status" value="3"/>
</dbReference>
<dbReference type="PROSITE" id="PS00061">
    <property type="entry name" value="ADH_SHORT"/>
    <property type="match status" value="2"/>
</dbReference>
<dbReference type="InterPro" id="IPR002347">
    <property type="entry name" value="SDR_fam"/>
</dbReference>
<dbReference type="Gene3D" id="3.40.50.720">
    <property type="entry name" value="NAD(P)-binding Rossmann-like Domain"/>
    <property type="match status" value="3"/>
</dbReference>
<keyword evidence="1" id="KW-0560">Oxidoreductase</keyword>
<name>A0A1I8H8A4_9PLAT</name>
<dbReference type="PRINTS" id="PR00080">
    <property type="entry name" value="SDRFAMILY"/>
</dbReference>
<dbReference type="WBParaSite" id="maker-uti_cns_0004807-snap-gene-0.30-mRNA-1">
    <property type="protein sequence ID" value="maker-uti_cns_0004807-snap-gene-0.30-mRNA-1"/>
    <property type="gene ID" value="maker-uti_cns_0004807-snap-gene-0.30"/>
</dbReference>
<dbReference type="PANTHER" id="PTHR44147">
    <property type="entry name" value="DEHYDROGENASE/REDUCTASE SDR FAMILY MEMBER 1"/>
    <property type="match status" value="1"/>
</dbReference>
<reference evidence="3" key="1">
    <citation type="submission" date="2016-11" db="UniProtKB">
        <authorList>
            <consortium name="WormBaseParasite"/>
        </authorList>
    </citation>
    <scope>IDENTIFICATION</scope>
</reference>
<dbReference type="FunFam" id="3.40.50.720:FF:000084">
    <property type="entry name" value="Short-chain dehydrogenase reductase"/>
    <property type="match status" value="1"/>
</dbReference>
<accession>A0A1I8H8A4</accession>
<dbReference type="GO" id="GO:0016491">
    <property type="term" value="F:oxidoreductase activity"/>
    <property type="evidence" value="ECO:0007669"/>
    <property type="project" value="UniProtKB-KW"/>
</dbReference>
<dbReference type="PRINTS" id="PR00081">
    <property type="entry name" value="GDHRDH"/>
</dbReference>
<dbReference type="InterPro" id="IPR020904">
    <property type="entry name" value="Sc_DH/Rdtase_CS"/>
</dbReference>
<evidence type="ECO:0000313" key="3">
    <source>
        <dbReference type="WBParaSite" id="maker-uti_cns_0004807-snap-gene-0.30-mRNA-1"/>
    </source>
</evidence>
<dbReference type="Proteomes" id="UP000095280">
    <property type="component" value="Unplaced"/>
</dbReference>
<keyword evidence="2" id="KW-1185">Reference proteome</keyword>
<organism evidence="2 3">
    <name type="scientific">Macrostomum lignano</name>
    <dbReference type="NCBI Taxonomy" id="282301"/>
    <lineage>
        <taxon>Eukaryota</taxon>
        <taxon>Metazoa</taxon>
        <taxon>Spiralia</taxon>
        <taxon>Lophotrochozoa</taxon>
        <taxon>Platyhelminthes</taxon>
        <taxon>Rhabditophora</taxon>
        <taxon>Macrostomorpha</taxon>
        <taxon>Macrostomida</taxon>
        <taxon>Macrostomidae</taxon>
        <taxon>Macrostomum</taxon>
    </lineage>
</organism>
<sequence>MSLSGKVCLVTGATRGIGKGIALQLGEAGATVYITGRTMDPKPGAAVGGSIKETIAEIEARGGRAIGVQCDHKKDEDVKRLFEQIQQEQNGRLDLLVNNAYSAVSYIFESIGKKFWELDVSAWDEVNNVGLRNHYICSVYASRMMVERGTGLIVNISSAGGLRYLFNVPYGVGKAAVDRLAGDMAVELKSRGVAAVSLWPGAVQTEEIMSNLSNMPPQQRRVFEQGETVEFAGKAIVALASTPVSSLLKDKTGRVLLTGDLADEYCLRDAGNRQVLSMRSLKFMLSHAGYSWLAGFVPTFPKANQTGFIMSLSGKVCLVTGATRGIGKGIAIQLGQAGAIVYVTGRTLEPVNSVKADGDVAAIGGSIKETVAEIKARGGQAIGVQCDHRNDEDVKQLFEQIEREQNGRLDLLVNNAFSAARAIAENRGKMFWEMSPDMWDEVNNVGLRNHYICSVYASRMMVERGTGLIINVSSGGGLSYLFNVPYGVGKAAFDRMAADMSIELKSRGVAVISLWPGAVQTEEALAVVAAADADPSRVTRPIDRRMLELFRRGETTDFVGKAVTALAAQPVSSLLASKTGRVLLTAELASEYGFSDVDGRTIVSMRSAAFLLEFYGFSRLSGLIPACIKVPFWLLPLMGLICLVTGATRGIGKGIALQLGEAGATVYITGRTMDPKPGAAVGGSIKETIAEIEARGGRAIGVQCDHKRDEDVKRLFEQIQQEQNGRLDLLVNNAYSAVRLISESMGKKFWELDVSAWDEVNNVGLRNHYICSVYASRMMVERGTGLIVNLSSPGGLRYLFNVPYGVGKAALDRMAGDFAVELKPRGIAAISLWPGAVQTEEIMSDLSKMPPRQRRMFEQGETVEFAGKAIVALASTPVSSLLKDKTGRVLLTGDLADEYGLRDAGGRQIQSMRSIRFMLEQAGFLRLARLVPTFVKVPRFFLAIMGSKF</sequence>
<proteinExistence type="predicted"/>
<protein>
    <submittedName>
        <fullName evidence="3">Dehydrogenase/reductase SDR family member 1</fullName>
    </submittedName>
</protein>
<dbReference type="Pfam" id="PF00106">
    <property type="entry name" value="adh_short"/>
    <property type="match status" value="3"/>
</dbReference>
<evidence type="ECO:0000313" key="2">
    <source>
        <dbReference type="Proteomes" id="UP000095280"/>
    </source>
</evidence>
<evidence type="ECO:0000256" key="1">
    <source>
        <dbReference type="ARBA" id="ARBA00023002"/>
    </source>
</evidence>
<dbReference type="InterPro" id="IPR036291">
    <property type="entry name" value="NAD(P)-bd_dom_sf"/>
</dbReference>
<dbReference type="PANTHER" id="PTHR44147:SF2">
    <property type="entry name" value="DEHYDROGENASE_REDUCTASE SDR FAMILY MEMBER 1"/>
    <property type="match status" value="1"/>
</dbReference>